<name>A0A1H9T0M8_9SPHI</name>
<evidence type="ECO:0000313" key="3">
    <source>
        <dbReference type="Proteomes" id="UP000199572"/>
    </source>
</evidence>
<dbReference type="GO" id="GO:0003677">
    <property type="term" value="F:DNA binding"/>
    <property type="evidence" value="ECO:0007669"/>
    <property type="project" value="InterPro"/>
</dbReference>
<dbReference type="Pfam" id="PF00239">
    <property type="entry name" value="Resolvase"/>
    <property type="match status" value="1"/>
</dbReference>
<dbReference type="GO" id="GO:0000150">
    <property type="term" value="F:DNA strand exchange activity"/>
    <property type="evidence" value="ECO:0007669"/>
    <property type="project" value="InterPro"/>
</dbReference>
<dbReference type="OrthoDB" id="768424at2"/>
<dbReference type="STRING" id="390241.SAMN04488023_12029"/>
<dbReference type="InterPro" id="IPR036162">
    <property type="entry name" value="Resolvase-like_N_sf"/>
</dbReference>
<organism evidence="2 3">
    <name type="scientific">Pedobacter rhizosphaerae</name>
    <dbReference type="NCBI Taxonomy" id="390241"/>
    <lineage>
        <taxon>Bacteria</taxon>
        <taxon>Pseudomonadati</taxon>
        <taxon>Bacteroidota</taxon>
        <taxon>Sphingobacteriia</taxon>
        <taxon>Sphingobacteriales</taxon>
        <taxon>Sphingobacteriaceae</taxon>
        <taxon>Pedobacter</taxon>
    </lineage>
</organism>
<dbReference type="AlphaFoldDB" id="A0A1H9T0M8"/>
<dbReference type="Proteomes" id="UP000199572">
    <property type="component" value="Unassembled WGS sequence"/>
</dbReference>
<evidence type="ECO:0000259" key="1">
    <source>
        <dbReference type="Pfam" id="PF00239"/>
    </source>
</evidence>
<accession>A0A1H9T0M8</accession>
<dbReference type="RefSeq" id="WP_090885992.1">
    <property type="nucleotide sequence ID" value="NZ_FOGG01000020.1"/>
</dbReference>
<dbReference type="InterPro" id="IPR006119">
    <property type="entry name" value="Resolv_N"/>
</dbReference>
<protein>
    <submittedName>
        <fullName evidence="2">Resolvase, N terminal domain</fullName>
    </submittedName>
</protein>
<keyword evidence="3" id="KW-1185">Reference proteome</keyword>
<sequence>MEKDGKGLLAIGYASIERFGDMHDLDRQADQIYDYCQENGITLNLVLSEEGRGRSWQIVEELVRRSEGQVEMVVVAEMGILSRDVGWLLLKQAEFESRYGAEIVSAKGSQLSLDKDGGMSMG</sequence>
<dbReference type="EMBL" id="FOGG01000020">
    <property type="protein sequence ID" value="SER90574.1"/>
    <property type="molecule type" value="Genomic_DNA"/>
</dbReference>
<feature type="domain" description="Resolvase/invertase-type recombinase catalytic" evidence="1">
    <location>
        <begin position="21"/>
        <end position="114"/>
    </location>
</feature>
<reference evidence="2 3" key="1">
    <citation type="submission" date="2016-10" db="EMBL/GenBank/DDBJ databases">
        <authorList>
            <person name="de Groot N.N."/>
        </authorList>
    </citation>
    <scope>NUCLEOTIDE SEQUENCE [LARGE SCALE GENOMIC DNA]</scope>
    <source>
        <strain evidence="2 3">DSM 18610</strain>
    </source>
</reference>
<gene>
    <name evidence="2" type="ORF">SAMN04488023_12029</name>
</gene>
<dbReference type="Gene3D" id="3.40.50.1390">
    <property type="entry name" value="Resolvase, N-terminal catalytic domain"/>
    <property type="match status" value="1"/>
</dbReference>
<proteinExistence type="predicted"/>
<evidence type="ECO:0000313" key="2">
    <source>
        <dbReference type="EMBL" id="SER90574.1"/>
    </source>
</evidence>